<dbReference type="EMBL" id="JADMKU010000003">
    <property type="protein sequence ID" value="MBR9650361.1"/>
    <property type="molecule type" value="Genomic_DNA"/>
</dbReference>
<dbReference type="InterPro" id="IPR012495">
    <property type="entry name" value="TadE-like_dom"/>
</dbReference>
<proteinExistence type="predicted"/>
<name>A0ABS5HN43_9RHOB</name>
<evidence type="ECO:0000256" key="1">
    <source>
        <dbReference type="SAM" id="Phobius"/>
    </source>
</evidence>
<dbReference type="Proteomes" id="UP001195941">
    <property type="component" value="Unassembled WGS sequence"/>
</dbReference>
<reference evidence="3 4" key="1">
    <citation type="journal article" date="2021" name="Arch. Microbiol.">
        <title>Thalassobius aquimarinus sp. nov., isolated from the Sea of Japan seashore.</title>
        <authorList>
            <person name="Kurilenko V.V."/>
            <person name="Romanenko L.A."/>
            <person name="Chernysheva N.Y."/>
            <person name="Velansky P.V."/>
            <person name="Tekutyeva L.A."/>
            <person name="Isaeva M.P."/>
            <person name="Mikhailov V.V."/>
        </authorList>
    </citation>
    <scope>NUCLEOTIDE SEQUENCE [LARGE SCALE GENOMIC DNA]</scope>
    <source>
        <strain evidence="3 4">KMM 8518</strain>
    </source>
</reference>
<evidence type="ECO:0000313" key="3">
    <source>
        <dbReference type="EMBL" id="MBR9650361.1"/>
    </source>
</evidence>
<feature type="transmembrane region" description="Helical" evidence="1">
    <location>
        <begin position="6"/>
        <end position="26"/>
    </location>
</feature>
<keyword evidence="1" id="KW-0472">Membrane</keyword>
<protein>
    <submittedName>
        <fullName evidence="3">Pilus assembly protein</fullName>
    </submittedName>
</protein>
<accession>A0ABS5HN43</accession>
<gene>
    <name evidence="3" type="ORF">IT775_04375</name>
</gene>
<evidence type="ECO:0000313" key="4">
    <source>
        <dbReference type="Proteomes" id="UP001195941"/>
    </source>
</evidence>
<keyword evidence="1" id="KW-1133">Transmembrane helix</keyword>
<keyword evidence="4" id="KW-1185">Reference proteome</keyword>
<sequence length="199" mass="20612">MIEALLSIPLVVMVIAGMIEVGGMMYQFSQTAKAMQIAARLAIVSTPAVADMSALTADYPTEADGDPVPTTPVTVVCGAGAAPCDAAALARIYDGGDGVCGATGSLTDLVGVCDVAPFITDSGNLRISYTRSGLGYVGRPRGPVVTVRVEVRNLTFDMFILDDLVRYFSPSSSFGAFSIPTQPVAMTSEDLSSCRGVCP</sequence>
<feature type="domain" description="TadE-like" evidence="2">
    <location>
        <begin position="1"/>
        <end position="40"/>
    </location>
</feature>
<organism evidence="3 4">
    <name type="scientific">Thalassovita aquimarina</name>
    <dbReference type="NCBI Taxonomy" id="2785917"/>
    <lineage>
        <taxon>Bacteria</taxon>
        <taxon>Pseudomonadati</taxon>
        <taxon>Pseudomonadota</taxon>
        <taxon>Alphaproteobacteria</taxon>
        <taxon>Rhodobacterales</taxon>
        <taxon>Roseobacteraceae</taxon>
        <taxon>Thalassovita</taxon>
    </lineage>
</organism>
<dbReference type="RefSeq" id="WP_212699881.1">
    <property type="nucleotide sequence ID" value="NZ_JADMKU010000003.1"/>
</dbReference>
<comment type="caution">
    <text evidence="3">The sequence shown here is derived from an EMBL/GenBank/DDBJ whole genome shotgun (WGS) entry which is preliminary data.</text>
</comment>
<keyword evidence="1" id="KW-0812">Transmembrane</keyword>
<evidence type="ECO:0000259" key="2">
    <source>
        <dbReference type="Pfam" id="PF07811"/>
    </source>
</evidence>
<dbReference type="Pfam" id="PF07811">
    <property type="entry name" value="TadE"/>
    <property type="match status" value="1"/>
</dbReference>